<evidence type="ECO:0000256" key="1">
    <source>
        <dbReference type="SAM" id="MobiDB-lite"/>
    </source>
</evidence>
<dbReference type="PROSITE" id="PS50090">
    <property type="entry name" value="MYB_LIKE"/>
    <property type="match status" value="1"/>
</dbReference>
<dbReference type="InterPro" id="IPR001005">
    <property type="entry name" value="SANT/Myb"/>
</dbReference>
<dbReference type="SUPFAM" id="SSF46689">
    <property type="entry name" value="Homeodomain-like"/>
    <property type="match status" value="1"/>
</dbReference>
<proteinExistence type="predicted"/>
<feature type="domain" description="Myb-like" evidence="2">
    <location>
        <begin position="27"/>
        <end position="78"/>
    </location>
</feature>
<keyword evidence="4" id="KW-1185">Reference proteome</keyword>
<protein>
    <recommendedName>
        <fullName evidence="2">Myb-like domain-containing protein</fullName>
    </recommendedName>
</protein>
<accession>A0ABR1W3I9</accession>
<gene>
    <name evidence="3" type="ORF">PG996_004225</name>
</gene>
<comment type="caution">
    <text evidence="3">The sequence shown here is derived from an EMBL/GenBank/DDBJ whole genome shotgun (WGS) entry which is preliminary data.</text>
</comment>
<reference evidence="3 4" key="1">
    <citation type="submission" date="2023-01" db="EMBL/GenBank/DDBJ databases">
        <title>Analysis of 21 Apiospora genomes using comparative genomics revels a genus with tremendous synthesis potential of carbohydrate active enzymes and secondary metabolites.</title>
        <authorList>
            <person name="Sorensen T."/>
        </authorList>
    </citation>
    <scope>NUCLEOTIDE SEQUENCE [LARGE SCALE GENOMIC DNA]</scope>
    <source>
        <strain evidence="3 4">CBS 83171</strain>
    </source>
</reference>
<evidence type="ECO:0000313" key="4">
    <source>
        <dbReference type="Proteomes" id="UP001446871"/>
    </source>
</evidence>
<dbReference type="InterPro" id="IPR009057">
    <property type="entry name" value="Homeodomain-like_sf"/>
</dbReference>
<sequence>MPGKGKGGKGKGKGYAQAPPAPAPPARWTEQADDALLNIIFRIGEFRISNWDDVYHEFQEAGYLNTRNSCQTRWSRTLRGQYQDYVRHVATQPNGVPQHPPVVIEGPHVYPPPENSPPTSPIDGGNGNIGSQPRTPQRLPIVPEEPAADSENFFTGLYDKYGRCVGKIEAKNGFRIYEIKNTLQMCLPMVLPVSSWPLKTNDVSPQPDVSVIDPQLDTPDLNRFNSFGADGSPSHRKSRLSDMDEYINWEAYDAHGNENQPE</sequence>
<evidence type="ECO:0000259" key="2">
    <source>
        <dbReference type="PROSITE" id="PS50090"/>
    </source>
</evidence>
<dbReference type="Proteomes" id="UP001446871">
    <property type="component" value="Unassembled WGS sequence"/>
</dbReference>
<feature type="region of interest" description="Disordered" evidence="1">
    <location>
        <begin position="110"/>
        <end position="140"/>
    </location>
</feature>
<dbReference type="EMBL" id="JAQQWM010000002">
    <property type="protein sequence ID" value="KAK8078055.1"/>
    <property type="molecule type" value="Genomic_DNA"/>
</dbReference>
<feature type="compositionally biased region" description="Pro residues" evidence="1">
    <location>
        <begin position="110"/>
        <end position="120"/>
    </location>
</feature>
<feature type="region of interest" description="Disordered" evidence="1">
    <location>
        <begin position="1"/>
        <end position="27"/>
    </location>
</feature>
<feature type="compositionally biased region" description="Basic residues" evidence="1">
    <location>
        <begin position="1"/>
        <end position="12"/>
    </location>
</feature>
<evidence type="ECO:0000313" key="3">
    <source>
        <dbReference type="EMBL" id="KAK8078055.1"/>
    </source>
</evidence>
<name>A0ABR1W3I9_9PEZI</name>
<organism evidence="3 4">
    <name type="scientific">Apiospora saccharicola</name>
    <dbReference type="NCBI Taxonomy" id="335842"/>
    <lineage>
        <taxon>Eukaryota</taxon>
        <taxon>Fungi</taxon>
        <taxon>Dikarya</taxon>
        <taxon>Ascomycota</taxon>
        <taxon>Pezizomycotina</taxon>
        <taxon>Sordariomycetes</taxon>
        <taxon>Xylariomycetidae</taxon>
        <taxon>Amphisphaeriales</taxon>
        <taxon>Apiosporaceae</taxon>
        <taxon>Apiospora</taxon>
    </lineage>
</organism>